<dbReference type="PRINTS" id="PR00799">
    <property type="entry name" value="TRANSAMINASE"/>
</dbReference>
<proteinExistence type="inferred from homology"/>
<keyword evidence="4 8" id="KW-0032">Aminotransferase</keyword>
<organism evidence="8 9">
    <name type="scientific">Pseudovirgaria hyperparasitica</name>
    <dbReference type="NCBI Taxonomy" id="470096"/>
    <lineage>
        <taxon>Eukaryota</taxon>
        <taxon>Fungi</taxon>
        <taxon>Dikarya</taxon>
        <taxon>Ascomycota</taxon>
        <taxon>Pezizomycotina</taxon>
        <taxon>Dothideomycetes</taxon>
        <taxon>Dothideomycetes incertae sedis</taxon>
        <taxon>Acrospermales</taxon>
        <taxon>Acrospermaceae</taxon>
        <taxon>Pseudovirgaria</taxon>
    </lineage>
</organism>
<evidence type="ECO:0000313" key="8">
    <source>
        <dbReference type="EMBL" id="KAF2753572.1"/>
    </source>
</evidence>
<keyword evidence="5 8" id="KW-0808">Transferase</keyword>
<dbReference type="Gene3D" id="3.90.1150.10">
    <property type="entry name" value="Aspartate Aminotransferase, domain 1"/>
    <property type="match status" value="1"/>
</dbReference>
<comment type="cofactor">
    <cofactor evidence="1">
        <name>pyridoxal 5'-phosphate</name>
        <dbReference type="ChEBI" id="CHEBI:597326"/>
    </cofactor>
</comment>
<keyword evidence="6" id="KW-0663">Pyridoxal phosphate</keyword>
<keyword evidence="9" id="KW-1185">Reference proteome</keyword>
<dbReference type="EMBL" id="ML996583">
    <property type="protein sequence ID" value="KAF2753572.1"/>
    <property type="molecule type" value="Genomic_DNA"/>
</dbReference>
<evidence type="ECO:0000313" key="9">
    <source>
        <dbReference type="Proteomes" id="UP000799437"/>
    </source>
</evidence>
<evidence type="ECO:0000256" key="4">
    <source>
        <dbReference type="ARBA" id="ARBA00022576"/>
    </source>
</evidence>
<dbReference type="Gene3D" id="3.40.640.10">
    <property type="entry name" value="Type I PLP-dependent aspartate aminotransferase-like (Major domain)"/>
    <property type="match status" value="1"/>
</dbReference>
<dbReference type="PANTHER" id="PTHR11879:SF55">
    <property type="entry name" value="GLUTAMATE OXALOACETATE TRANSAMINASE 1, ISOFORM B"/>
    <property type="match status" value="1"/>
</dbReference>
<dbReference type="PANTHER" id="PTHR11879">
    <property type="entry name" value="ASPARTATE AMINOTRANSFERASE"/>
    <property type="match status" value="1"/>
</dbReference>
<dbReference type="AlphaFoldDB" id="A0A6A6VSK5"/>
<dbReference type="SUPFAM" id="SSF53383">
    <property type="entry name" value="PLP-dependent transferases"/>
    <property type="match status" value="1"/>
</dbReference>
<feature type="domain" description="Aminotransferase class I/classII large" evidence="7">
    <location>
        <begin position="35"/>
        <end position="368"/>
    </location>
</feature>
<dbReference type="InterPro" id="IPR015424">
    <property type="entry name" value="PyrdxlP-dep_Trfase"/>
</dbReference>
<evidence type="ECO:0000256" key="2">
    <source>
        <dbReference type="ARBA" id="ARBA00007441"/>
    </source>
</evidence>
<gene>
    <name evidence="8" type="ORF">EJ05DRAFT_504668</name>
</gene>
<evidence type="ECO:0000256" key="5">
    <source>
        <dbReference type="ARBA" id="ARBA00022679"/>
    </source>
</evidence>
<reference evidence="8" key="1">
    <citation type="journal article" date="2020" name="Stud. Mycol.">
        <title>101 Dothideomycetes genomes: a test case for predicting lifestyles and emergence of pathogens.</title>
        <authorList>
            <person name="Haridas S."/>
            <person name="Albert R."/>
            <person name="Binder M."/>
            <person name="Bloem J."/>
            <person name="Labutti K."/>
            <person name="Salamov A."/>
            <person name="Andreopoulos B."/>
            <person name="Baker S."/>
            <person name="Barry K."/>
            <person name="Bills G."/>
            <person name="Bluhm B."/>
            <person name="Cannon C."/>
            <person name="Castanera R."/>
            <person name="Culley D."/>
            <person name="Daum C."/>
            <person name="Ezra D."/>
            <person name="Gonzalez J."/>
            <person name="Henrissat B."/>
            <person name="Kuo A."/>
            <person name="Liang C."/>
            <person name="Lipzen A."/>
            <person name="Lutzoni F."/>
            <person name="Magnuson J."/>
            <person name="Mondo S."/>
            <person name="Nolan M."/>
            <person name="Ohm R."/>
            <person name="Pangilinan J."/>
            <person name="Park H.-J."/>
            <person name="Ramirez L."/>
            <person name="Alfaro M."/>
            <person name="Sun H."/>
            <person name="Tritt A."/>
            <person name="Yoshinaga Y."/>
            <person name="Zwiers L.-H."/>
            <person name="Turgeon B."/>
            <person name="Goodwin S."/>
            <person name="Spatafora J."/>
            <person name="Crous P."/>
            <person name="Grigoriev I."/>
        </authorList>
    </citation>
    <scope>NUCLEOTIDE SEQUENCE</scope>
    <source>
        <strain evidence="8">CBS 121739</strain>
    </source>
</reference>
<comment type="subunit">
    <text evidence="3">Homodimer.</text>
</comment>
<dbReference type="OrthoDB" id="6752799at2759"/>
<dbReference type="InterPro" id="IPR004839">
    <property type="entry name" value="Aminotransferase_I/II_large"/>
</dbReference>
<name>A0A6A6VSK5_9PEZI</name>
<evidence type="ECO:0000256" key="3">
    <source>
        <dbReference type="ARBA" id="ARBA00011738"/>
    </source>
</evidence>
<comment type="similarity">
    <text evidence="2">Belongs to the class-I pyridoxal-phosphate-dependent aminotransferase family.</text>
</comment>
<evidence type="ECO:0000256" key="1">
    <source>
        <dbReference type="ARBA" id="ARBA00001933"/>
    </source>
</evidence>
<dbReference type="InterPro" id="IPR000796">
    <property type="entry name" value="Asp_trans"/>
</dbReference>
<dbReference type="InterPro" id="IPR015422">
    <property type="entry name" value="PyrdxlP-dep_Trfase_small"/>
</dbReference>
<dbReference type="Pfam" id="PF00155">
    <property type="entry name" value="Aminotran_1_2"/>
    <property type="match status" value="1"/>
</dbReference>
<protein>
    <submittedName>
        <fullName evidence="8">Aspartate aminotransferase</fullName>
    </submittedName>
</protein>
<evidence type="ECO:0000259" key="7">
    <source>
        <dbReference type="Pfam" id="PF00155"/>
    </source>
</evidence>
<accession>A0A6A6VSK5</accession>
<dbReference type="RefSeq" id="XP_033596023.1">
    <property type="nucleotide sequence ID" value="XM_033747603.1"/>
</dbReference>
<dbReference type="GO" id="GO:0004069">
    <property type="term" value="F:L-aspartate:2-oxoglutarate aminotransferase activity"/>
    <property type="evidence" value="ECO:0007669"/>
    <property type="project" value="TreeGrafter"/>
</dbReference>
<sequence>MEIAYPYPFRNIPKGQLETLENLLEAFRADRHPLKTNLMVGAFRTSDGLPYVLPAVKEAKRRMFSDLEWNHEYRQSHLGTRSFRDVSQRLFFGTDSLLVKNNRIVSMQALGGSGACHMGAVLLRNHYEPWKTTQRPKVFIPTESWANHSNVFTSQGIEAHYVPYFNSVTQAFDFDSFRATLSGLPSQSVVVLQTGAHNPTGCDPSLEQWKSLATVFEQHGHFAFWDAAYPGLASGCIDEDLAGFRHFAERGIPLLLAATYGKCFGLYCERVGVLSFVVPDESVRERMEVQMRLQARAETGAMPDFGATIVETILLDPELEDQWRRQVRSMAVDLRQRRLQLRQGLERLGTPGHWSHVTDQKGMFSYVQEPGEI</sequence>
<dbReference type="GeneID" id="54488657"/>
<dbReference type="GO" id="GO:0030170">
    <property type="term" value="F:pyridoxal phosphate binding"/>
    <property type="evidence" value="ECO:0007669"/>
    <property type="project" value="InterPro"/>
</dbReference>
<dbReference type="Proteomes" id="UP000799437">
    <property type="component" value="Unassembled WGS sequence"/>
</dbReference>
<evidence type="ECO:0000256" key="6">
    <source>
        <dbReference type="ARBA" id="ARBA00022898"/>
    </source>
</evidence>
<dbReference type="InterPro" id="IPR015421">
    <property type="entry name" value="PyrdxlP-dep_Trfase_major"/>
</dbReference>
<dbReference type="GO" id="GO:0006520">
    <property type="term" value="P:amino acid metabolic process"/>
    <property type="evidence" value="ECO:0007669"/>
    <property type="project" value="InterPro"/>
</dbReference>